<accession>A0A2M9X994</accession>
<gene>
    <name evidence="5" type="primary">cheB</name>
    <name evidence="10" type="ORF">CH357_16520</name>
</gene>
<evidence type="ECO:0000256" key="4">
    <source>
        <dbReference type="ARBA" id="ARBA00048267"/>
    </source>
</evidence>
<dbReference type="InterPro" id="IPR035909">
    <property type="entry name" value="CheB_C"/>
</dbReference>
<comment type="function">
    <text evidence="5">Involved in chemotaxis. Part of a chemotaxis signal transduction system that modulates chemotaxis in response to various stimuli. Catalyzes the demethylation of specific methylglutamate residues introduced into the chemoreceptors (methyl-accepting chemotaxis proteins or MCP) by CheR. Also mediates the irreversible deamidation of specific glutamine residues to glutamic acid.</text>
</comment>
<dbReference type="GO" id="GO:0008984">
    <property type="term" value="F:protein-glutamate methylesterase activity"/>
    <property type="evidence" value="ECO:0007669"/>
    <property type="project" value="UniProtKB-UniRule"/>
</dbReference>
<dbReference type="GO" id="GO:0050568">
    <property type="term" value="F:protein-glutamine glutaminase activity"/>
    <property type="evidence" value="ECO:0007669"/>
    <property type="project" value="UniProtKB-UniRule"/>
</dbReference>
<dbReference type="NCBIfam" id="NF001965">
    <property type="entry name" value="PRK00742.1"/>
    <property type="match status" value="1"/>
</dbReference>
<dbReference type="GO" id="GO:0005737">
    <property type="term" value="C:cytoplasm"/>
    <property type="evidence" value="ECO:0007669"/>
    <property type="project" value="UniProtKB-SubCell"/>
</dbReference>
<dbReference type="Proteomes" id="UP000232196">
    <property type="component" value="Unassembled WGS sequence"/>
</dbReference>
<evidence type="ECO:0000313" key="11">
    <source>
        <dbReference type="Proteomes" id="UP000232196"/>
    </source>
</evidence>
<evidence type="ECO:0000256" key="6">
    <source>
        <dbReference type="PROSITE-ProRule" id="PRU00050"/>
    </source>
</evidence>
<evidence type="ECO:0000256" key="1">
    <source>
        <dbReference type="ARBA" id="ARBA00022490"/>
    </source>
</evidence>
<dbReference type="EMBL" id="NPDN01000009">
    <property type="protein sequence ID" value="PJZ24271.1"/>
    <property type="molecule type" value="Genomic_DNA"/>
</dbReference>
<dbReference type="GO" id="GO:0006935">
    <property type="term" value="P:chemotaxis"/>
    <property type="evidence" value="ECO:0007669"/>
    <property type="project" value="UniProtKB-UniRule"/>
</dbReference>
<feature type="active site" evidence="5 6">
    <location>
        <position position="175"/>
    </location>
</feature>
<feature type="domain" description="CheB-type methylesterase" evidence="9">
    <location>
        <begin position="168"/>
        <end position="355"/>
    </location>
</feature>
<sequence length="359" mass="39152">MSNRYSVMIVDDSAVVRQNISTILTKDPNVSEILTAPDPIFALQKMQNIWPDVIILDIEMPRMDGISFLKKIMAERPTPIVICSSLTTEGASVTMEAFSSGAVDIISKPKLNVGDFLEESAENFIRIVQAASQSKISKLVIHNNMNPERIKIPKGPTEHRLSTDMTWKLVAIGTSTGGTNALETILTELPPLSPPIAIVQHMPEKFTAQFAKRLNSICQVEVKEAEQGDEIPPGRAVIAPGNRHMTIRMSGARFYVDLKDGPPINRHRPSVDVLFRSVSQQIGRNSVGIIMTGMGDDGARGLLEMKKAGAYTVAQDEASSIVFGMPKEAIQLGATEIVLPLRRIASEILSKAGHSGSRF</sequence>
<keyword evidence="5 7" id="KW-0597">Phosphoprotein</keyword>
<dbReference type="OrthoDB" id="9793421at2"/>
<comment type="caution">
    <text evidence="10">The sequence shown here is derived from an EMBL/GenBank/DDBJ whole genome shotgun (WGS) entry which is preliminary data.</text>
</comment>
<dbReference type="EC" id="3.5.1.44" evidence="5"/>
<feature type="active site" evidence="5 6">
    <location>
        <position position="297"/>
    </location>
</feature>
<dbReference type="GO" id="GO:0000156">
    <property type="term" value="F:phosphorelay response regulator activity"/>
    <property type="evidence" value="ECO:0007669"/>
    <property type="project" value="InterPro"/>
</dbReference>
<comment type="subcellular location">
    <subcellularLocation>
        <location evidence="5">Cytoplasm</location>
    </subcellularLocation>
</comment>
<evidence type="ECO:0000256" key="2">
    <source>
        <dbReference type="ARBA" id="ARBA00022500"/>
    </source>
</evidence>
<reference evidence="10 11" key="1">
    <citation type="submission" date="2017-07" db="EMBL/GenBank/DDBJ databases">
        <title>Leptospira spp. isolated from tropical soils.</title>
        <authorList>
            <person name="Thibeaux R."/>
            <person name="Iraola G."/>
            <person name="Ferres I."/>
            <person name="Bierque E."/>
            <person name="Girault D."/>
            <person name="Soupe-Gilbert M.-E."/>
            <person name="Picardeau M."/>
            <person name="Goarant C."/>
        </authorList>
    </citation>
    <scope>NUCLEOTIDE SEQUENCE [LARGE SCALE GENOMIC DNA]</scope>
    <source>
        <strain evidence="10 11">MCA1-C-A1</strain>
    </source>
</reference>
<comment type="domain">
    <text evidence="5">Contains a C-terminal catalytic domain, and an N-terminal region which modulates catalytic activity.</text>
</comment>
<name>A0A2M9X994_9LEPT</name>
<dbReference type="NCBIfam" id="NF009206">
    <property type="entry name" value="PRK12555.1"/>
    <property type="match status" value="1"/>
</dbReference>
<dbReference type="InterPro" id="IPR001789">
    <property type="entry name" value="Sig_transdc_resp-reg_receiver"/>
</dbReference>
<dbReference type="CDD" id="cd17541">
    <property type="entry name" value="REC_CheB-like"/>
    <property type="match status" value="1"/>
</dbReference>
<dbReference type="HAMAP" id="MF_00099">
    <property type="entry name" value="CheB_chemtxs"/>
    <property type="match status" value="1"/>
</dbReference>
<dbReference type="RefSeq" id="WP_100707869.1">
    <property type="nucleotide sequence ID" value="NZ_NPDL01000009.1"/>
</dbReference>
<dbReference type="Gene3D" id="3.40.50.180">
    <property type="entry name" value="Methylesterase CheB, C-terminal domain"/>
    <property type="match status" value="1"/>
</dbReference>
<evidence type="ECO:0000259" key="9">
    <source>
        <dbReference type="PROSITE" id="PS50122"/>
    </source>
</evidence>
<dbReference type="SUPFAM" id="SSF52172">
    <property type="entry name" value="CheY-like"/>
    <property type="match status" value="1"/>
</dbReference>
<evidence type="ECO:0000256" key="5">
    <source>
        <dbReference type="HAMAP-Rule" id="MF_00099"/>
    </source>
</evidence>
<dbReference type="CDD" id="cd16432">
    <property type="entry name" value="CheB_Rec"/>
    <property type="match status" value="1"/>
</dbReference>
<dbReference type="PANTHER" id="PTHR42872:SF6">
    <property type="entry name" value="PROTEIN-GLUTAMATE METHYLESTERASE_PROTEIN-GLUTAMINE GLUTAMINASE"/>
    <property type="match status" value="1"/>
</dbReference>
<dbReference type="PIRSF" id="PIRSF000876">
    <property type="entry name" value="RR_chemtxs_CheB"/>
    <property type="match status" value="1"/>
</dbReference>
<keyword evidence="3 5" id="KW-0378">Hydrolase</keyword>
<comment type="catalytic activity">
    <reaction evidence="5">
        <text>L-glutaminyl-[protein] + H2O = L-glutamyl-[protein] + NH4(+)</text>
        <dbReference type="Rhea" id="RHEA:16441"/>
        <dbReference type="Rhea" id="RHEA-COMP:10207"/>
        <dbReference type="Rhea" id="RHEA-COMP:10208"/>
        <dbReference type="ChEBI" id="CHEBI:15377"/>
        <dbReference type="ChEBI" id="CHEBI:28938"/>
        <dbReference type="ChEBI" id="CHEBI:29973"/>
        <dbReference type="ChEBI" id="CHEBI:30011"/>
        <dbReference type="EC" id="3.5.1.44"/>
    </reaction>
</comment>
<dbReference type="Pfam" id="PF00072">
    <property type="entry name" value="Response_reg"/>
    <property type="match status" value="1"/>
</dbReference>
<dbReference type="PROSITE" id="PS50122">
    <property type="entry name" value="CHEB"/>
    <property type="match status" value="1"/>
</dbReference>
<dbReference type="Gene3D" id="3.40.50.2300">
    <property type="match status" value="1"/>
</dbReference>
<feature type="modified residue" description="4-aspartylphosphate" evidence="5 7">
    <location>
        <position position="57"/>
    </location>
</feature>
<evidence type="ECO:0000256" key="3">
    <source>
        <dbReference type="ARBA" id="ARBA00022801"/>
    </source>
</evidence>
<dbReference type="Pfam" id="PF01339">
    <property type="entry name" value="CheB_methylest"/>
    <property type="match status" value="1"/>
</dbReference>
<comment type="similarity">
    <text evidence="5">Belongs to the CheB family.</text>
</comment>
<evidence type="ECO:0000259" key="8">
    <source>
        <dbReference type="PROSITE" id="PS50110"/>
    </source>
</evidence>
<evidence type="ECO:0000256" key="7">
    <source>
        <dbReference type="PROSITE-ProRule" id="PRU00169"/>
    </source>
</evidence>
<evidence type="ECO:0000313" key="10">
    <source>
        <dbReference type="EMBL" id="PJZ24271.1"/>
    </source>
</evidence>
<keyword evidence="2 5" id="KW-0145">Chemotaxis</keyword>
<dbReference type="SUPFAM" id="SSF52738">
    <property type="entry name" value="Methylesterase CheB, C-terminal domain"/>
    <property type="match status" value="1"/>
</dbReference>
<dbReference type="InterPro" id="IPR008248">
    <property type="entry name" value="CheB-like"/>
</dbReference>
<dbReference type="PANTHER" id="PTHR42872">
    <property type="entry name" value="PROTEIN-GLUTAMATE METHYLESTERASE/PROTEIN-GLUTAMINE GLUTAMINASE"/>
    <property type="match status" value="1"/>
</dbReference>
<dbReference type="EC" id="3.1.1.61" evidence="5"/>
<dbReference type="PROSITE" id="PS50110">
    <property type="entry name" value="RESPONSE_REGULATORY"/>
    <property type="match status" value="1"/>
</dbReference>
<dbReference type="InterPro" id="IPR000673">
    <property type="entry name" value="Sig_transdc_resp-reg_Me-estase"/>
</dbReference>
<dbReference type="AlphaFoldDB" id="A0A2M9X994"/>
<feature type="active site" evidence="5 6">
    <location>
        <position position="201"/>
    </location>
</feature>
<keyword evidence="11" id="KW-1185">Reference proteome</keyword>
<comment type="catalytic activity">
    <reaction evidence="4 5">
        <text>[protein]-L-glutamate 5-O-methyl ester + H2O = L-glutamyl-[protein] + methanol + H(+)</text>
        <dbReference type="Rhea" id="RHEA:23236"/>
        <dbReference type="Rhea" id="RHEA-COMP:10208"/>
        <dbReference type="Rhea" id="RHEA-COMP:10311"/>
        <dbReference type="ChEBI" id="CHEBI:15377"/>
        <dbReference type="ChEBI" id="CHEBI:15378"/>
        <dbReference type="ChEBI" id="CHEBI:17790"/>
        <dbReference type="ChEBI" id="CHEBI:29973"/>
        <dbReference type="ChEBI" id="CHEBI:82795"/>
        <dbReference type="EC" id="3.1.1.61"/>
    </reaction>
</comment>
<feature type="domain" description="Response regulatory" evidence="8">
    <location>
        <begin position="6"/>
        <end position="123"/>
    </location>
</feature>
<dbReference type="SMART" id="SM00448">
    <property type="entry name" value="REC"/>
    <property type="match status" value="1"/>
</dbReference>
<comment type="PTM">
    <text evidence="5">Phosphorylated by CheA. Phosphorylation of the N-terminal regulatory domain activates the methylesterase activity.</text>
</comment>
<proteinExistence type="inferred from homology"/>
<organism evidence="10 11">
    <name type="scientific">Leptospira hartskeerlii</name>
    <dbReference type="NCBI Taxonomy" id="2023177"/>
    <lineage>
        <taxon>Bacteria</taxon>
        <taxon>Pseudomonadati</taxon>
        <taxon>Spirochaetota</taxon>
        <taxon>Spirochaetia</taxon>
        <taxon>Leptospirales</taxon>
        <taxon>Leptospiraceae</taxon>
        <taxon>Leptospira</taxon>
    </lineage>
</organism>
<keyword evidence="1 5" id="KW-0963">Cytoplasm</keyword>
<protein>
    <recommendedName>
        <fullName evidence="5">Protein-glutamate methylesterase/protein-glutamine glutaminase</fullName>
        <ecNumber evidence="5">3.1.1.61</ecNumber>
        <ecNumber evidence="5">3.5.1.44</ecNumber>
    </recommendedName>
</protein>
<dbReference type="InterPro" id="IPR011006">
    <property type="entry name" value="CheY-like_superfamily"/>
</dbReference>